<feature type="domain" description="G-patch" evidence="2">
    <location>
        <begin position="95"/>
        <end position="141"/>
    </location>
</feature>
<organism evidence="3 4">
    <name type="scientific">Thielaviopsis punctulata</name>
    <dbReference type="NCBI Taxonomy" id="72032"/>
    <lineage>
        <taxon>Eukaryota</taxon>
        <taxon>Fungi</taxon>
        <taxon>Dikarya</taxon>
        <taxon>Ascomycota</taxon>
        <taxon>Pezizomycotina</taxon>
        <taxon>Sordariomycetes</taxon>
        <taxon>Hypocreomycetidae</taxon>
        <taxon>Microascales</taxon>
        <taxon>Ceratocystidaceae</taxon>
        <taxon>Thielaviopsis</taxon>
    </lineage>
</organism>
<dbReference type="PANTHER" id="PTHR21032:SF0">
    <property type="entry name" value="G PATCH DOMAIN-CONTAINING PROTEIN 11"/>
    <property type="match status" value="1"/>
</dbReference>
<dbReference type="SMART" id="SM01173">
    <property type="entry name" value="DUF4187"/>
    <property type="match status" value="1"/>
</dbReference>
<dbReference type="InterPro" id="IPR039249">
    <property type="entry name" value="GPATCH11"/>
</dbReference>
<dbReference type="SMART" id="SM00443">
    <property type="entry name" value="G_patch"/>
    <property type="match status" value="1"/>
</dbReference>
<dbReference type="EMBL" id="LAEV01000323">
    <property type="protein sequence ID" value="KKA30665.1"/>
    <property type="molecule type" value="Genomic_DNA"/>
</dbReference>
<dbReference type="AlphaFoldDB" id="A0A0F4ZKE9"/>
<keyword evidence="4" id="KW-1185">Reference proteome</keyword>
<sequence>MASKPRPLRAEPPARPTPKSPHPTTDDDNDDDDYMTMSIADPLPARETSIQRTRRLKQAALARGRPPSNAAIAATTATARDAALSTSLFAAPDATRNKGFTMMAKMGFSGGGLGRADAPGRAEPIRVAPKSDRAGIGLDAERKRKAQDAGHAPPEKVARIDPLEYRDRVARERAHERRAKQLHAAQRLAQDMHEAGAEQAGRVAEQDGEGRAVNVLWRGLVKARRETERQKALKRQLEESLSAMHDGNGLDDDDRVALGKDVTPLLPVGEDGDEEEDAELKAFEELDIEEQLTRVLMHLRQAHRYCFWCKAEFPDAEMDGCPGVTEEDHD</sequence>
<accession>A0A0F4ZKE9</accession>
<dbReference type="GO" id="GO:0003676">
    <property type="term" value="F:nucleic acid binding"/>
    <property type="evidence" value="ECO:0007669"/>
    <property type="project" value="InterPro"/>
</dbReference>
<dbReference type="PANTHER" id="PTHR21032">
    <property type="entry name" value="G PATCH DOMAIN-CONTAINING PROTEIN 11"/>
    <property type="match status" value="1"/>
</dbReference>
<comment type="caution">
    <text evidence="3">The sequence shown here is derived from an EMBL/GenBank/DDBJ whole genome shotgun (WGS) entry which is preliminary data.</text>
</comment>
<dbReference type="InterPro" id="IPR000467">
    <property type="entry name" value="G_patch_dom"/>
</dbReference>
<proteinExistence type="predicted"/>
<dbReference type="Proteomes" id="UP000033483">
    <property type="component" value="Unassembled WGS sequence"/>
</dbReference>
<feature type="region of interest" description="Disordered" evidence="1">
    <location>
        <begin position="1"/>
        <end position="53"/>
    </location>
</feature>
<evidence type="ECO:0000256" key="1">
    <source>
        <dbReference type="SAM" id="MobiDB-lite"/>
    </source>
</evidence>
<evidence type="ECO:0000313" key="4">
    <source>
        <dbReference type="Proteomes" id="UP000033483"/>
    </source>
</evidence>
<dbReference type="OrthoDB" id="786951at2759"/>
<dbReference type="GO" id="GO:0000776">
    <property type="term" value="C:kinetochore"/>
    <property type="evidence" value="ECO:0007669"/>
    <property type="project" value="TreeGrafter"/>
</dbReference>
<reference evidence="3 4" key="1">
    <citation type="submission" date="2015-03" db="EMBL/GenBank/DDBJ databases">
        <authorList>
            <person name="Radwan O."/>
            <person name="Al-Naeli F.A."/>
            <person name="Rendon G.A."/>
            <person name="Fields C."/>
        </authorList>
    </citation>
    <scope>NUCLEOTIDE SEQUENCE [LARGE SCALE GENOMIC DNA]</scope>
    <source>
        <strain evidence="3">CR-DP1</strain>
    </source>
</reference>
<dbReference type="PROSITE" id="PS50174">
    <property type="entry name" value="G_PATCH"/>
    <property type="match status" value="1"/>
</dbReference>
<dbReference type="Pfam" id="PF13821">
    <property type="entry name" value="DUF4187"/>
    <property type="match status" value="1"/>
</dbReference>
<name>A0A0F4ZKE9_9PEZI</name>
<dbReference type="InterPro" id="IPR025239">
    <property type="entry name" value="DUF4187"/>
</dbReference>
<evidence type="ECO:0000313" key="3">
    <source>
        <dbReference type="EMBL" id="KKA30665.1"/>
    </source>
</evidence>
<protein>
    <recommendedName>
        <fullName evidence="2">G-patch domain-containing protein</fullName>
    </recommendedName>
</protein>
<dbReference type="Pfam" id="PF01585">
    <property type="entry name" value="G-patch"/>
    <property type="match status" value="1"/>
</dbReference>
<evidence type="ECO:0000259" key="2">
    <source>
        <dbReference type="PROSITE" id="PS50174"/>
    </source>
</evidence>
<gene>
    <name evidence="3" type="ORF">TD95_002673</name>
</gene>